<comment type="subunit">
    <text evidence="13">Complex I is composed of 45 different subunits. Interacts with CARD15, but not with CARD4. Interacts with STAT3, but not with STAT1, STAT2 and STAT5A. Interacts with OLFM4.</text>
</comment>
<name>A0A0B6ZDC1_9EUPU</name>
<evidence type="ECO:0000256" key="7">
    <source>
        <dbReference type="ARBA" id="ARBA00022792"/>
    </source>
</evidence>
<feature type="transmembrane region" description="Helical" evidence="14">
    <location>
        <begin position="34"/>
        <end position="51"/>
    </location>
</feature>
<dbReference type="EMBL" id="HACG01019668">
    <property type="protein sequence ID" value="CEK66533.1"/>
    <property type="molecule type" value="Transcribed_RNA"/>
</dbReference>
<keyword evidence="6 14" id="KW-0812">Transmembrane</keyword>
<evidence type="ECO:0000256" key="4">
    <source>
        <dbReference type="ARBA" id="ARBA00022448"/>
    </source>
</evidence>
<dbReference type="Pfam" id="PF06212">
    <property type="entry name" value="GRIM-19"/>
    <property type="match status" value="1"/>
</dbReference>
<dbReference type="InterPro" id="IPR009346">
    <property type="entry name" value="GRIM-19"/>
</dbReference>
<proteinExistence type="inferred from homology"/>
<sequence length="147" mass="17659">MASYQQDLPPKDGFEKVEWAARKAKRLMSGRTQIGIFVVFTGCAWIHYKIWKANLRKEQLEMHETRIAVQPFLSAERDRAYLKHVRRNRDEENELMKNVEGWKTGTLYGEPVFHNVRDRFKKASYRELLVHMSPQDQHDFTWFKMTR</sequence>
<comment type="subcellular location">
    <subcellularLocation>
        <location evidence="1 14">Mitochondrion inner membrane</location>
        <topology evidence="1 14">Single-pass membrane protein</topology>
        <orientation evidence="1 14">Matrix side</orientation>
    </subcellularLocation>
</comment>
<evidence type="ECO:0000256" key="6">
    <source>
        <dbReference type="ARBA" id="ARBA00022692"/>
    </source>
</evidence>
<keyword evidence="8 14" id="KW-0249">Electron transport</keyword>
<evidence type="ECO:0000256" key="14">
    <source>
        <dbReference type="RuleBase" id="RU368034"/>
    </source>
</evidence>
<comment type="function">
    <text evidence="12">Accessory subunit of the mitochondrial membrane respiratory chain NADH dehydrogenase (Complex I), that is believed not to be involved in catalysis. Complex I functions in the transfer of electrons from NADH to the respiratory chain. The immediate electron acceptor for the enzyme is believed to be ubiquinone. Involved in the interferon/all-trans-retinoic acid (IFN/RA) induced cell death. This apoptotic activity is inhibited by interaction with viral IRF1. Prevents the transactivation of STAT3 target genes. May play a role in CARD15-mediated innate mucosal responses and serve to regulate intestinal epithelial cell responses to microbes.</text>
</comment>
<keyword evidence="9 14" id="KW-1133">Transmembrane helix</keyword>
<evidence type="ECO:0000256" key="11">
    <source>
        <dbReference type="ARBA" id="ARBA00023136"/>
    </source>
</evidence>
<dbReference type="GO" id="GO:0045271">
    <property type="term" value="C:respiratory chain complex I"/>
    <property type="evidence" value="ECO:0007669"/>
    <property type="project" value="UniProtKB-UniRule"/>
</dbReference>
<evidence type="ECO:0000256" key="10">
    <source>
        <dbReference type="ARBA" id="ARBA00023128"/>
    </source>
</evidence>
<evidence type="ECO:0000256" key="12">
    <source>
        <dbReference type="ARBA" id="ARBA00045908"/>
    </source>
</evidence>
<reference evidence="15" key="1">
    <citation type="submission" date="2014-12" db="EMBL/GenBank/DDBJ databases">
        <title>Insight into the proteome of Arion vulgaris.</title>
        <authorList>
            <person name="Aradska J."/>
            <person name="Bulat T."/>
            <person name="Smidak R."/>
            <person name="Sarate P."/>
            <person name="Gangsoo J."/>
            <person name="Sialana F."/>
            <person name="Bilban M."/>
            <person name="Lubec G."/>
        </authorList>
    </citation>
    <scope>NUCLEOTIDE SEQUENCE</scope>
    <source>
        <tissue evidence="15">Skin</tissue>
    </source>
</reference>
<dbReference type="PANTHER" id="PTHR12966:SF0">
    <property type="entry name" value="NADH DEHYDROGENASE [UBIQUINONE] 1 ALPHA SUBCOMPLEX SUBUNIT 13"/>
    <property type="match status" value="1"/>
</dbReference>
<evidence type="ECO:0000256" key="3">
    <source>
        <dbReference type="ARBA" id="ARBA00018192"/>
    </source>
</evidence>
<comment type="similarity">
    <text evidence="2 14">Belongs to the complex I NDUFA13 subunit family.</text>
</comment>
<accession>A0A0B6ZDC1</accession>
<evidence type="ECO:0000256" key="2">
    <source>
        <dbReference type="ARBA" id="ARBA00007312"/>
    </source>
</evidence>
<keyword evidence="5 14" id="KW-0679">Respiratory chain</keyword>
<keyword evidence="11 14" id="KW-0472">Membrane</keyword>
<keyword evidence="4 14" id="KW-0813">Transport</keyword>
<evidence type="ECO:0000256" key="5">
    <source>
        <dbReference type="ARBA" id="ARBA00022660"/>
    </source>
</evidence>
<evidence type="ECO:0000256" key="13">
    <source>
        <dbReference type="ARBA" id="ARBA00046797"/>
    </source>
</evidence>
<gene>
    <name evidence="15" type="primary">ORF59240</name>
</gene>
<keyword evidence="10 14" id="KW-0496">Mitochondrion</keyword>
<evidence type="ECO:0000313" key="15">
    <source>
        <dbReference type="EMBL" id="CEK66533.1"/>
    </source>
</evidence>
<evidence type="ECO:0000256" key="8">
    <source>
        <dbReference type="ARBA" id="ARBA00022982"/>
    </source>
</evidence>
<keyword evidence="7 14" id="KW-0999">Mitochondrion inner membrane</keyword>
<organism evidence="15">
    <name type="scientific">Arion vulgaris</name>
    <dbReference type="NCBI Taxonomy" id="1028688"/>
    <lineage>
        <taxon>Eukaryota</taxon>
        <taxon>Metazoa</taxon>
        <taxon>Spiralia</taxon>
        <taxon>Lophotrochozoa</taxon>
        <taxon>Mollusca</taxon>
        <taxon>Gastropoda</taxon>
        <taxon>Heterobranchia</taxon>
        <taxon>Euthyneura</taxon>
        <taxon>Panpulmonata</taxon>
        <taxon>Eupulmonata</taxon>
        <taxon>Stylommatophora</taxon>
        <taxon>Helicina</taxon>
        <taxon>Arionoidea</taxon>
        <taxon>Arionidae</taxon>
        <taxon>Arion</taxon>
    </lineage>
</organism>
<dbReference type="AlphaFoldDB" id="A0A0B6ZDC1"/>
<evidence type="ECO:0000256" key="1">
    <source>
        <dbReference type="ARBA" id="ARBA00004298"/>
    </source>
</evidence>
<evidence type="ECO:0000256" key="9">
    <source>
        <dbReference type="ARBA" id="ARBA00022989"/>
    </source>
</evidence>
<dbReference type="GO" id="GO:0005743">
    <property type="term" value="C:mitochondrial inner membrane"/>
    <property type="evidence" value="ECO:0007669"/>
    <property type="project" value="UniProtKB-SubCell"/>
</dbReference>
<protein>
    <recommendedName>
        <fullName evidence="3 14">NADH dehydrogenase [ubiquinone] 1 alpha subcomplex subunit 13</fullName>
    </recommendedName>
</protein>
<dbReference type="PANTHER" id="PTHR12966">
    <property type="entry name" value="NADH DEHYDROGENASE UBIQUINONE 1 ALPHA SUBCOMPLEX SUBUNIT 13"/>
    <property type="match status" value="1"/>
</dbReference>
<comment type="function">
    <text evidence="14">Complex I functions in the transfer of electrons from NADH to the respiratory chain. Accessory subunit of the mitochondrial membrane respiratory chain NADH dehydrogenase (Complex I), that is believed not to be involved in catalysis.</text>
</comment>